<accession>A0A562Y9A7</accession>
<comment type="caution">
    <text evidence="1">The sequence shown here is derived from an EMBL/GenBank/DDBJ whole genome shotgun (WGS) entry which is preliminary data.</text>
</comment>
<name>A0A562Y9A7_9FLAO</name>
<dbReference type="EMBL" id="SMZJ02000018">
    <property type="protein sequence ID" value="TWO30676.1"/>
    <property type="molecule type" value="Genomic_DNA"/>
</dbReference>
<evidence type="ECO:0000313" key="1">
    <source>
        <dbReference type="EMBL" id="TWO30676.1"/>
    </source>
</evidence>
<dbReference type="RefSeq" id="WP_133357588.1">
    <property type="nucleotide sequence ID" value="NZ_SMZJ02000018.1"/>
</dbReference>
<sequence length="75" mass="8421">MTTEERESKSAQWQTDNLGKNVGLANVGISTPSERELVAETADAYCPECDAYIVNERVTYEECCDTCGTEIEWHE</sequence>
<gene>
    <name evidence="1" type="ORF">E1J38_014650</name>
</gene>
<dbReference type="AlphaFoldDB" id="A0A562Y9A7"/>
<proteinExistence type="predicted"/>
<reference evidence="1 2" key="1">
    <citation type="submission" date="2019-07" db="EMBL/GenBank/DDBJ databases">
        <title>Seonamhaeicola sp. W255 draft genome.</title>
        <authorList>
            <person name="Zhang X.-Y."/>
            <person name="Zhang R."/>
            <person name="Zhong Y.-L."/>
            <person name="Du Z.-J."/>
        </authorList>
    </citation>
    <scope>NUCLEOTIDE SEQUENCE [LARGE SCALE GENOMIC DNA]</scope>
    <source>
        <strain evidence="1 2">W255</strain>
    </source>
</reference>
<evidence type="ECO:0000313" key="2">
    <source>
        <dbReference type="Proteomes" id="UP000295814"/>
    </source>
</evidence>
<dbReference type="Proteomes" id="UP000295814">
    <property type="component" value="Unassembled WGS sequence"/>
</dbReference>
<keyword evidence="2" id="KW-1185">Reference proteome</keyword>
<organism evidence="1 2">
    <name type="scientific">Seonamhaeicola sediminis</name>
    <dbReference type="NCBI Taxonomy" id="2528206"/>
    <lineage>
        <taxon>Bacteria</taxon>
        <taxon>Pseudomonadati</taxon>
        <taxon>Bacteroidota</taxon>
        <taxon>Flavobacteriia</taxon>
        <taxon>Flavobacteriales</taxon>
        <taxon>Flavobacteriaceae</taxon>
    </lineage>
</organism>
<protein>
    <submittedName>
        <fullName evidence="1">Uncharacterized protein</fullName>
    </submittedName>
</protein>